<dbReference type="AlphaFoldDB" id="A0A517T2V1"/>
<dbReference type="EMBL" id="CP036272">
    <property type="protein sequence ID" value="QDT62702.1"/>
    <property type="molecule type" value="Genomic_DNA"/>
</dbReference>
<reference evidence="1 2" key="1">
    <citation type="submission" date="2019-02" db="EMBL/GenBank/DDBJ databases">
        <title>Deep-cultivation of Planctomycetes and their phenomic and genomic characterization uncovers novel biology.</title>
        <authorList>
            <person name="Wiegand S."/>
            <person name="Jogler M."/>
            <person name="Boedeker C."/>
            <person name="Pinto D."/>
            <person name="Vollmers J."/>
            <person name="Rivas-Marin E."/>
            <person name="Kohn T."/>
            <person name="Peeters S.H."/>
            <person name="Heuer A."/>
            <person name="Rast P."/>
            <person name="Oberbeckmann S."/>
            <person name="Bunk B."/>
            <person name="Jeske O."/>
            <person name="Meyerdierks A."/>
            <person name="Storesund J.E."/>
            <person name="Kallscheuer N."/>
            <person name="Luecker S."/>
            <person name="Lage O.M."/>
            <person name="Pohl T."/>
            <person name="Merkel B.J."/>
            <person name="Hornburger P."/>
            <person name="Mueller R.-W."/>
            <person name="Bruemmer F."/>
            <person name="Labrenz M."/>
            <person name="Spormann A.M."/>
            <person name="Op den Camp H."/>
            <person name="Overmann J."/>
            <person name="Amann R."/>
            <person name="Jetten M.S.M."/>
            <person name="Mascher T."/>
            <person name="Medema M.H."/>
            <person name="Devos D.P."/>
            <person name="Kaster A.-K."/>
            <person name="Ovreas L."/>
            <person name="Rohde M."/>
            <person name="Galperin M.Y."/>
            <person name="Jogler C."/>
        </authorList>
    </citation>
    <scope>NUCLEOTIDE SEQUENCE [LARGE SCALE GENOMIC DNA]</scope>
    <source>
        <strain evidence="1 2">SV_7m_r</strain>
    </source>
</reference>
<dbReference type="RefSeq" id="WP_145277634.1">
    <property type="nucleotide sequence ID" value="NZ_CP036272.1"/>
</dbReference>
<dbReference type="FunFam" id="3.20.80.10:FF:000008">
    <property type="entry name" value="SOUL heme-binding protein"/>
    <property type="match status" value="1"/>
</dbReference>
<dbReference type="InterPro" id="IPR011256">
    <property type="entry name" value="Reg_factor_effector_dom_sf"/>
</dbReference>
<name>A0A517T2V1_9BACT</name>
<dbReference type="PANTHER" id="PTHR11220">
    <property type="entry name" value="HEME-BINDING PROTEIN-RELATED"/>
    <property type="match status" value="1"/>
</dbReference>
<keyword evidence="2" id="KW-1185">Reference proteome</keyword>
<gene>
    <name evidence="1" type="ORF">SV7mr_52530</name>
</gene>
<organism evidence="1 2">
    <name type="scientific">Stieleria bergensis</name>
    <dbReference type="NCBI Taxonomy" id="2528025"/>
    <lineage>
        <taxon>Bacteria</taxon>
        <taxon>Pseudomonadati</taxon>
        <taxon>Planctomycetota</taxon>
        <taxon>Planctomycetia</taxon>
        <taxon>Pirellulales</taxon>
        <taxon>Pirellulaceae</taxon>
        <taxon>Stieleria</taxon>
    </lineage>
</organism>
<dbReference type="PANTHER" id="PTHR11220:SF1">
    <property type="entry name" value="HEME-BINDING PROTEIN 2"/>
    <property type="match status" value="1"/>
</dbReference>
<evidence type="ECO:0000313" key="1">
    <source>
        <dbReference type="EMBL" id="QDT62702.1"/>
    </source>
</evidence>
<dbReference type="Pfam" id="PF04832">
    <property type="entry name" value="SOUL"/>
    <property type="match status" value="1"/>
</dbReference>
<sequence length="206" mass="22870">MKRRMIILTAMVGLIGVGVTTWAMAARAMYESAEYKVLEADGKIEIRQYPDLMLVSTRSEMDSQGRDGSFMRLFQYISGANEDKQKIAMTTPVFMEGKTSDAEVSMGFVLPKEVAANGVPDPQGAGVTIRKREGGRFAVIRFAGRLDKKLAKEQEATLRQWIKARGLKGATTSEAAGYDPPFTPQRLRRNEVLIRLDDADQTQTES</sequence>
<dbReference type="Gene3D" id="3.20.80.10">
    <property type="entry name" value="Regulatory factor, effector binding domain"/>
    <property type="match status" value="1"/>
</dbReference>
<dbReference type="SUPFAM" id="SSF55136">
    <property type="entry name" value="Probable bacterial effector-binding domain"/>
    <property type="match status" value="1"/>
</dbReference>
<protein>
    <submittedName>
        <fullName evidence="1">SOUL heme-binding protein</fullName>
    </submittedName>
</protein>
<evidence type="ECO:0000313" key="2">
    <source>
        <dbReference type="Proteomes" id="UP000315003"/>
    </source>
</evidence>
<accession>A0A517T2V1</accession>
<dbReference type="Proteomes" id="UP000315003">
    <property type="component" value="Chromosome"/>
</dbReference>
<proteinExistence type="predicted"/>
<dbReference type="InterPro" id="IPR006917">
    <property type="entry name" value="SOUL_heme-bd"/>
</dbReference>
<dbReference type="OrthoDB" id="291415at2"/>